<sequence length="102" mass="11500">MDAELNERTRVVKSGAIVAFPLAARAREIDRCARELDRIHGSAAVDYWKAECRKLAQQLSALGLLEDEVRHEIMEFQTEVQIAIACRYQPQSIAKGRSESLT</sequence>
<evidence type="ECO:0000313" key="1">
    <source>
        <dbReference type="EMBL" id="WEX80212.1"/>
    </source>
</evidence>
<name>A0ABY8CPX6_9HYPH</name>
<keyword evidence="2" id="KW-1185">Reference proteome</keyword>
<gene>
    <name evidence="1" type="ORF">PYH38_001619</name>
</gene>
<dbReference type="EMBL" id="CP120370">
    <property type="protein sequence ID" value="WEX80212.1"/>
    <property type="molecule type" value="Genomic_DNA"/>
</dbReference>
<evidence type="ECO:0000313" key="2">
    <source>
        <dbReference type="Proteomes" id="UP001235547"/>
    </source>
</evidence>
<dbReference type="Proteomes" id="UP001235547">
    <property type="component" value="Chromosome 2"/>
</dbReference>
<organism evidence="1 2">
    <name type="scientific">Sinorhizobium numidicum</name>
    <dbReference type="NCBI Taxonomy" id="680248"/>
    <lineage>
        <taxon>Bacteria</taxon>
        <taxon>Pseudomonadati</taxon>
        <taxon>Pseudomonadota</taxon>
        <taxon>Alphaproteobacteria</taxon>
        <taxon>Hyphomicrobiales</taxon>
        <taxon>Rhizobiaceae</taxon>
        <taxon>Sinorhizobium/Ensifer group</taxon>
        <taxon>Sinorhizobium</taxon>
    </lineage>
</organism>
<dbReference type="Pfam" id="PF19551">
    <property type="entry name" value="DUF6074"/>
    <property type="match status" value="1"/>
</dbReference>
<accession>A0ABY8CPX6</accession>
<dbReference type="RefSeq" id="WP_280730913.1">
    <property type="nucleotide sequence ID" value="NZ_CP120367.1"/>
</dbReference>
<dbReference type="InterPro" id="IPR045720">
    <property type="entry name" value="DUF6074"/>
</dbReference>
<proteinExistence type="predicted"/>
<reference evidence="1 2" key="1">
    <citation type="submission" date="2023-03" db="EMBL/GenBank/DDBJ databases">
        <authorList>
            <person name="Kaur S."/>
            <person name="Espinosa-Saiz D."/>
            <person name="Velazquez E."/>
            <person name="Menendez E."/>
            <person name="diCenzo G.C."/>
        </authorList>
    </citation>
    <scope>NUCLEOTIDE SEQUENCE [LARGE SCALE GENOMIC DNA]</scope>
    <source>
        <strain evidence="1 2">LMG 27395</strain>
    </source>
</reference>
<protein>
    <submittedName>
        <fullName evidence="1">DUF6074 family protein</fullName>
    </submittedName>
</protein>